<reference evidence="1" key="1">
    <citation type="submission" date="2022-12" db="EMBL/GenBank/DDBJ databases">
        <title>Genome Sequence of Lasiodiplodia mahajangana.</title>
        <authorList>
            <person name="Buettner E."/>
        </authorList>
    </citation>
    <scope>NUCLEOTIDE SEQUENCE</scope>
    <source>
        <strain evidence="1">VT137</strain>
    </source>
</reference>
<sequence length="383" mass="44445">MFSQSDNTLLRFRKKITILVEKNDELHVEIKETQYALTTARIQEEIYLRNFRNLILGCEFQQLTNIIALAKPPRGRKRVFLVLFRGFNFLSSKSWVETDAIRQVQNGVSQLQTLDFGLKEIIKETETRGVKAADLVSRALQQEDACSFLEADISRDMKVLIELFIQDYETCLEEARESVLKVESDSKVEREKAEHHEHKMLKYRKVRSAFILAIVHDILIPAVKVSKATRYIPVVVQLMSRKARKHSEKQLYARYRYEVFQRDSEAKKTRANELEAKAKEEVHRLLSDTLKATTDCQNCAMDAAQLKQEAKEVVDGYSILNVHISKLVTVLAPFAELEFKDSADWQEFRVRAKDCLEHIPPGLREGKEIKHIRTLFLERFSAD</sequence>
<dbReference type="EMBL" id="JAPUUL010000324">
    <property type="protein sequence ID" value="KAJ8131262.1"/>
    <property type="molecule type" value="Genomic_DNA"/>
</dbReference>
<protein>
    <submittedName>
        <fullName evidence="1">Uncharacterized protein</fullName>
    </submittedName>
</protein>
<organism evidence="1 2">
    <name type="scientific">Lasiodiplodia mahajangana</name>
    <dbReference type="NCBI Taxonomy" id="1108764"/>
    <lineage>
        <taxon>Eukaryota</taxon>
        <taxon>Fungi</taxon>
        <taxon>Dikarya</taxon>
        <taxon>Ascomycota</taxon>
        <taxon>Pezizomycotina</taxon>
        <taxon>Dothideomycetes</taxon>
        <taxon>Dothideomycetes incertae sedis</taxon>
        <taxon>Botryosphaeriales</taxon>
        <taxon>Botryosphaeriaceae</taxon>
        <taxon>Lasiodiplodia</taxon>
    </lineage>
</organism>
<accession>A0ACC2JVG9</accession>
<gene>
    <name evidence="1" type="ORF">O1611_g2364</name>
</gene>
<keyword evidence="2" id="KW-1185">Reference proteome</keyword>
<evidence type="ECO:0000313" key="1">
    <source>
        <dbReference type="EMBL" id="KAJ8131262.1"/>
    </source>
</evidence>
<evidence type="ECO:0000313" key="2">
    <source>
        <dbReference type="Proteomes" id="UP001153332"/>
    </source>
</evidence>
<comment type="caution">
    <text evidence="1">The sequence shown here is derived from an EMBL/GenBank/DDBJ whole genome shotgun (WGS) entry which is preliminary data.</text>
</comment>
<dbReference type="Proteomes" id="UP001153332">
    <property type="component" value="Unassembled WGS sequence"/>
</dbReference>
<name>A0ACC2JVG9_9PEZI</name>
<proteinExistence type="predicted"/>